<dbReference type="Proteomes" id="UP000192276">
    <property type="component" value="Unassembled WGS sequence"/>
</dbReference>
<proteinExistence type="predicted"/>
<dbReference type="OrthoDB" id="659938at2"/>
<organism evidence="1 2">
    <name type="scientific">Niastella populi</name>
    <dbReference type="NCBI Taxonomy" id="550983"/>
    <lineage>
        <taxon>Bacteria</taxon>
        <taxon>Pseudomonadati</taxon>
        <taxon>Bacteroidota</taxon>
        <taxon>Chitinophagia</taxon>
        <taxon>Chitinophagales</taxon>
        <taxon>Chitinophagaceae</taxon>
        <taxon>Niastella</taxon>
    </lineage>
</organism>
<dbReference type="AlphaFoldDB" id="A0A1V9G7J0"/>
<evidence type="ECO:0000313" key="1">
    <source>
        <dbReference type="EMBL" id="OQP66619.1"/>
    </source>
</evidence>
<protein>
    <submittedName>
        <fullName evidence="1">Uncharacterized protein</fullName>
    </submittedName>
</protein>
<gene>
    <name evidence="1" type="ORF">A4R26_33465</name>
</gene>
<name>A0A1V9G7J0_9BACT</name>
<reference evidence="2" key="1">
    <citation type="submission" date="2016-04" db="EMBL/GenBank/DDBJ databases">
        <authorList>
            <person name="Chen L."/>
            <person name="Zhuang W."/>
            <person name="Wang G."/>
        </authorList>
    </citation>
    <scope>NUCLEOTIDE SEQUENCE [LARGE SCALE GENOMIC DNA]</scope>
    <source>
        <strain evidence="2">208</strain>
    </source>
</reference>
<dbReference type="EMBL" id="LWBP01000046">
    <property type="protein sequence ID" value="OQP66619.1"/>
    <property type="molecule type" value="Genomic_DNA"/>
</dbReference>
<keyword evidence="2" id="KW-1185">Reference proteome</keyword>
<dbReference type="RefSeq" id="WP_081162557.1">
    <property type="nucleotide sequence ID" value="NZ_LWBP01000046.1"/>
</dbReference>
<comment type="caution">
    <text evidence="1">The sequence shown here is derived from an EMBL/GenBank/DDBJ whole genome shotgun (WGS) entry which is preliminary data.</text>
</comment>
<sequence length="171" mass="19524">MNIEFTNSVPEELRNEIVIISGKESVKWSNVEYLVLKDNDTIKKVLQIRFEAHCSPFKDAIIRDNLLAVGHQGHFYLYNFLENINVLVLQVDGYFGHFYINENLFYVTGSDSICCINEKGNLIWKNPNLGVDGILIKRFGDNKIYGSSECDPPSGWQDFVLDITTGKLIND</sequence>
<evidence type="ECO:0000313" key="2">
    <source>
        <dbReference type="Proteomes" id="UP000192276"/>
    </source>
</evidence>
<accession>A0A1V9G7J0</accession>